<dbReference type="EMBL" id="BAAANJ010000020">
    <property type="protein sequence ID" value="GAA1820058.1"/>
    <property type="molecule type" value="Genomic_DNA"/>
</dbReference>
<sequence>MRHPRVTRERRLCTEQGDCPDDELSTGTDVTPFTGRQHGAVPAHKACVGAPERIPPCANCF</sequence>
<keyword evidence="3" id="KW-1185">Reference proteome</keyword>
<protein>
    <submittedName>
        <fullName evidence="2">Uncharacterized protein</fullName>
    </submittedName>
</protein>
<dbReference type="Proteomes" id="UP001500002">
    <property type="component" value="Unassembled WGS sequence"/>
</dbReference>
<proteinExistence type="predicted"/>
<name>A0ABN2MCN7_9MICO</name>
<gene>
    <name evidence="2" type="ORF">GCM10009749_33260</name>
</gene>
<feature type="region of interest" description="Disordered" evidence="1">
    <location>
        <begin position="17"/>
        <end position="37"/>
    </location>
</feature>
<evidence type="ECO:0000256" key="1">
    <source>
        <dbReference type="SAM" id="MobiDB-lite"/>
    </source>
</evidence>
<accession>A0ABN2MCN7</accession>
<comment type="caution">
    <text evidence="2">The sequence shown here is derived from an EMBL/GenBank/DDBJ whole genome shotgun (WGS) entry which is preliminary data.</text>
</comment>
<organism evidence="2 3">
    <name type="scientific">Agromyces neolithicus</name>
    <dbReference type="NCBI Taxonomy" id="269420"/>
    <lineage>
        <taxon>Bacteria</taxon>
        <taxon>Bacillati</taxon>
        <taxon>Actinomycetota</taxon>
        <taxon>Actinomycetes</taxon>
        <taxon>Micrococcales</taxon>
        <taxon>Microbacteriaceae</taxon>
        <taxon>Agromyces</taxon>
    </lineage>
</organism>
<evidence type="ECO:0000313" key="3">
    <source>
        <dbReference type="Proteomes" id="UP001500002"/>
    </source>
</evidence>
<evidence type="ECO:0000313" key="2">
    <source>
        <dbReference type="EMBL" id="GAA1820058.1"/>
    </source>
</evidence>
<reference evidence="2 3" key="1">
    <citation type="journal article" date="2019" name="Int. J. Syst. Evol. Microbiol.">
        <title>The Global Catalogue of Microorganisms (GCM) 10K type strain sequencing project: providing services to taxonomists for standard genome sequencing and annotation.</title>
        <authorList>
            <consortium name="The Broad Institute Genomics Platform"/>
            <consortium name="The Broad Institute Genome Sequencing Center for Infectious Disease"/>
            <person name="Wu L."/>
            <person name="Ma J."/>
        </authorList>
    </citation>
    <scope>NUCLEOTIDE SEQUENCE [LARGE SCALE GENOMIC DNA]</scope>
    <source>
        <strain evidence="2 3">JCM 14322</strain>
    </source>
</reference>